<name>A0AAW0BN29_9AGAR</name>
<proteinExistence type="inferred from homology"/>
<evidence type="ECO:0000256" key="12">
    <source>
        <dbReference type="ARBA" id="ARBA00023136"/>
    </source>
</evidence>
<evidence type="ECO:0000256" key="4">
    <source>
        <dbReference type="ARBA" id="ARBA00010617"/>
    </source>
</evidence>
<protein>
    <recommendedName>
        <fullName evidence="18">Cytochrome P450</fullName>
    </recommendedName>
</protein>
<evidence type="ECO:0000256" key="6">
    <source>
        <dbReference type="ARBA" id="ARBA00022692"/>
    </source>
</evidence>
<comment type="subcellular location">
    <subcellularLocation>
        <location evidence="2">Membrane</location>
    </subcellularLocation>
</comment>
<dbReference type="PROSITE" id="PS00086">
    <property type="entry name" value="CYTOCHROME_P450"/>
    <property type="match status" value="1"/>
</dbReference>
<dbReference type="SUPFAM" id="SSF48264">
    <property type="entry name" value="Cytochrome P450"/>
    <property type="match status" value="1"/>
</dbReference>
<dbReference type="InterPro" id="IPR017972">
    <property type="entry name" value="Cyt_P450_CS"/>
</dbReference>
<keyword evidence="6" id="KW-0812">Transmembrane</keyword>
<keyword evidence="15" id="KW-0732">Signal</keyword>
<dbReference type="PANTHER" id="PTHR24305:SF166">
    <property type="entry name" value="CYTOCHROME P450 12A4, MITOCHONDRIAL-RELATED"/>
    <property type="match status" value="1"/>
</dbReference>
<evidence type="ECO:0000313" key="17">
    <source>
        <dbReference type="Proteomes" id="UP001383192"/>
    </source>
</evidence>
<dbReference type="AlphaFoldDB" id="A0AAW0BN29"/>
<comment type="cofactor">
    <cofactor evidence="1 13">
        <name>heme</name>
        <dbReference type="ChEBI" id="CHEBI:30413"/>
    </cofactor>
</comment>
<evidence type="ECO:0008006" key="18">
    <source>
        <dbReference type="Google" id="ProtNLM"/>
    </source>
</evidence>
<keyword evidence="17" id="KW-1185">Reference proteome</keyword>
<dbReference type="PRINTS" id="PR00385">
    <property type="entry name" value="P450"/>
</dbReference>
<evidence type="ECO:0000256" key="3">
    <source>
        <dbReference type="ARBA" id="ARBA00004721"/>
    </source>
</evidence>
<sequence length="552" mass="63258">MMTLSALLVTFSLSCAFLLLFLRSKRQTVGSLRGPPRYSRLFGFELDLLHQENVGDHEFKWVEEYGPTFRVPDVYGTDTLWVTDPRAIQHILHTSGYRYATPKDVDFDLRGFLGQGLVYSQGAAHQRQRRVLNPAFSLGHLRQFLPVFQHYTTKLAKRVEDQTMTRPSEPVDMAKLIPKLTLDVIGETGFNYHFGALDDEITELSEKLLHVFDDSKMPTKFQVLMKALRRHLPPMVSELTRLFPTKEDLRFAEFQNTADAIAYNMIKEKNKEQEVDDQASGTDILDILYHSNNAEDPKKRITDQELVSQLSTLVLAGHDTTAFSIAWFLYELAAHPEDQQKVYEEIKEARSRKSTEDFTVSDYESMTHLNAVMKVKHSALMDRLWLTFIQEALRLHPIVNRFTREAGHDDVLPLEFPVTTRNGDVVDNIHIKKGQRIEIAIAPYNRLEAIWGKDAHEFRPSRFLDIDPKKQTALGPYNNIMSFSAGVKLCIGWRFAIVEMHAVIVGLLERHQFSLPEGGLSMKRPPGFVMHPIVKGKEEQGPHLPLLVRPRV</sequence>
<dbReference type="PANTHER" id="PTHR24305">
    <property type="entry name" value="CYTOCHROME P450"/>
    <property type="match status" value="1"/>
</dbReference>
<evidence type="ECO:0000256" key="5">
    <source>
        <dbReference type="ARBA" id="ARBA00022617"/>
    </source>
</evidence>
<dbReference type="InterPro" id="IPR050121">
    <property type="entry name" value="Cytochrome_P450_monoxygenase"/>
</dbReference>
<evidence type="ECO:0000256" key="1">
    <source>
        <dbReference type="ARBA" id="ARBA00001971"/>
    </source>
</evidence>
<dbReference type="InterPro" id="IPR001128">
    <property type="entry name" value="Cyt_P450"/>
</dbReference>
<dbReference type="GO" id="GO:0020037">
    <property type="term" value="F:heme binding"/>
    <property type="evidence" value="ECO:0007669"/>
    <property type="project" value="InterPro"/>
</dbReference>
<accession>A0AAW0BN29</accession>
<evidence type="ECO:0000256" key="14">
    <source>
        <dbReference type="RuleBase" id="RU000461"/>
    </source>
</evidence>
<keyword evidence="12" id="KW-0472">Membrane</keyword>
<feature type="binding site" description="axial binding residue" evidence="13">
    <location>
        <position position="490"/>
    </location>
    <ligand>
        <name>heme</name>
        <dbReference type="ChEBI" id="CHEBI:30413"/>
    </ligand>
    <ligandPart>
        <name>Fe</name>
        <dbReference type="ChEBI" id="CHEBI:18248"/>
    </ligandPart>
</feature>
<keyword evidence="11 14" id="KW-0503">Monooxygenase</keyword>
<evidence type="ECO:0000256" key="8">
    <source>
        <dbReference type="ARBA" id="ARBA00022989"/>
    </source>
</evidence>
<evidence type="ECO:0000256" key="9">
    <source>
        <dbReference type="ARBA" id="ARBA00023002"/>
    </source>
</evidence>
<evidence type="ECO:0000256" key="7">
    <source>
        <dbReference type="ARBA" id="ARBA00022723"/>
    </source>
</evidence>
<dbReference type="PRINTS" id="PR00463">
    <property type="entry name" value="EP450I"/>
</dbReference>
<feature type="signal peptide" evidence="15">
    <location>
        <begin position="1"/>
        <end position="16"/>
    </location>
</feature>
<evidence type="ECO:0000256" key="15">
    <source>
        <dbReference type="SAM" id="SignalP"/>
    </source>
</evidence>
<organism evidence="16 17">
    <name type="scientific">Paramarasmius palmivorus</name>
    <dbReference type="NCBI Taxonomy" id="297713"/>
    <lineage>
        <taxon>Eukaryota</taxon>
        <taxon>Fungi</taxon>
        <taxon>Dikarya</taxon>
        <taxon>Basidiomycota</taxon>
        <taxon>Agaricomycotina</taxon>
        <taxon>Agaricomycetes</taxon>
        <taxon>Agaricomycetidae</taxon>
        <taxon>Agaricales</taxon>
        <taxon>Marasmiineae</taxon>
        <taxon>Marasmiaceae</taxon>
        <taxon>Paramarasmius</taxon>
    </lineage>
</organism>
<dbReference type="GO" id="GO:0016020">
    <property type="term" value="C:membrane"/>
    <property type="evidence" value="ECO:0007669"/>
    <property type="project" value="UniProtKB-SubCell"/>
</dbReference>
<dbReference type="InterPro" id="IPR002401">
    <property type="entry name" value="Cyt_P450_E_grp-I"/>
</dbReference>
<keyword evidence="8" id="KW-1133">Transmembrane helix</keyword>
<keyword evidence="9 14" id="KW-0560">Oxidoreductase</keyword>
<keyword evidence="7 13" id="KW-0479">Metal-binding</keyword>
<dbReference type="EMBL" id="JAYKXP010000090">
    <property type="protein sequence ID" value="KAK7028112.1"/>
    <property type="molecule type" value="Genomic_DNA"/>
</dbReference>
<dbReference type="Pfam" id="PF00067">
    <property type="entry name" value="p450"/>
    <property type="match status" value="1"/>
</dbReference>
<dbReference type="Proteomes" id="UP001383192">
    <property type="component" value="Unassembled WGS sequence"/>
</dbReference>
<dbReference type="Gene3D" id="1.10.630.10">
    <property type="entry name" value="Cytochrome P450"/>
    <property type="match status" value="1"/>
</dbReference>
<comment type="pathway">
    <text evidence="3">Secondary metabolite biosynthesis; terpenoid biosynthesis.</text>
</comment>
<dbReference type="InterPro" id="IPR036396">
    <property type="entry name" value="Cyt_P450_sf"/>
</dbReference>
<comment type="caution">
    <text evidence="16">The sequence shown here is derived from an EMBL/GenBank/DDBJ whole genome shotgun (WGS) entry which is preliminary data.</text>
</comment>
<dbReference type="GO" id="GO:0005506">
    <property type="term" value="F:iron ion binding"/>
    <property type="evidence" value="ECO:0007669"/>
    <property type="project" value="InterPro"/>
</dbReference>
<evidence type="ECO:0000256" key="13">
    <source>
        <dbReference type="PIRSR" id="PIRSR602401-1"/>
    </source>
</evidence>
<feature type="chain" id="PRO_5043967835" description="Cytochrome P450" evidence="15">
    <location>
        <begin position="17"/>
        <end position="552"/>
    </location>
</feature>
<keyword evidence="5 13" id="KW-0349">Heme</keyword>
<dbReference type="GO" id="GO:0004497">
    <property type="term" value="F:monooxygenase activity"/>
    <property type="evidence" value="ECO:0007669"/>
    <property type="project" value="UniProtKB-KW"/>
</dbReference>
<gene>
    <name evidence="16" type="ORF">VNI00_014927</name>
</gene>
<dbReference type="GO" id="GO:0016705">
    <property type="term" value="F:oxidoreductase activity, acting on paired donors, with incorporation or reduction of molecular oxygen"/>
    <property type="evidence" value="ECO:0007669"/>
    <property type="project" value="InterPro"/>
</dbReference>
<keyword evidence="10 13" id="KW-0408">Iron</keyword>
<reference evidence="16 17" key="1">
    <citation type="submission" date="2024-01" db="EMBL/GenBank/DDBJ databases">
        <title>A draft genome for a cacao thread blight-causing isolate of Paramarasmius palmivorus.</title>
        <authorList>
            <person name="Baruah I.K."/>
            <person name="Bukari Y."/>
            <person name="Amoako-Attah I."/>
            <person name="Meinhardt L.W."/>
            <person name="Bailey B.A."/>
            <person name="Cohen S.P."/>
        </authorList>
    </citation>
    <scope>NUCLEOTIDE SEQUENCE [LARGE SCALE GENOMIC DNA]</scope>
    <source>
        <strain evidence="16 17">GH-12</strain>
    </source>
</reference>
<evidence type="ECO:0000256" key="10">
    <source>
        <dbReference type="ARBA" id="ARBA00023004"/>
    </source>
</evidence>
<evidence type="ECO:0000313" key="16">
    <source>
        <dbReference type="EMBL" id="KAK7028112.1"/>
    </source>
</evidence>
<evidence type="ECO:0000256" key="11">
    <source>
        <dbReference type="ARBA" id="ARBA00023033"/>
    </source>
</evidence>
<comment type="similarity">
    <text evidence="4 14">Belongs to the cytochrome P450 family.</text>
</comment>
<evidence type="ECO:0000256" key="2">
    <source>
        <dbReference type="ARBA" id="ARBA00004370"/>
    </source>
</evidence>